<keyword evidence="2" id="KW-0732">Signal</keyword>
<comment type="caution">
    <text evidence="3">The sequence shown here is derived from an EMBL/GenBank/DDBJ whole genome shotgun (WGS) entry which is preliminary data.</text>
</comment>
<dbReference type="RefSeq" id="WP_104716096.1">
    <property type="nucleotide sequence ID" value="NZ_PTRA01000010.1"/>
</dbReference>
<gene>
    <name evidence="3" type="ORF">C5O19_24960</name>
</gene>
<sequence length="175" mass="19353">MKKALLTLLVLCFAFVGFAQNQPEDKSKRPSPPAQAMGKVNGKTITIEYSQPSVKGRDVWDKSGKIAPYGQVWRTGANEATTFETSGDLKVEGKKLPAGKYGLFTIPGEKEWTIIFNKTAQQWGAYKYQQTDDVLRVTVPARKAPQMTEKFTITVANSGTVSMAWANTLVDFKVK</sequence>
<proteinExistence type="predicted"/>
<feature type="signal peptide" evidence="2">
    <location>
        <begin position="1"/>
        <end position="19"/>
    </location>
</feature>
<feature type="chain" id="PRO_5015748481" description="DUF2911 domain-containing protein" evidence="2">
    <location>
        <begin position="20"/>
        <end position="175"/>
    </location>
</feature>
<evidence type="ECO:0000256" key="2">
    <source>
        <dbReference type="SAM" id="SignalP"/>
    </source>
</evidence>
<dbReference type="OrthoDB" id="195456at2"/>
<feature type="region of interest" description="Disordered" evidence="1">
    <location>
        <begin position="22"/>
        <end position="42"/>
    </location>
</feature>
<dbReference type="EMBL" id="PTRA01000010">
    <property type="protein sequence ID" value="PQA53182.1"/>
    <property type="molecule type" value="Genomic_DNA"/>
</dbReference>
<dbReference type="AlphaFoldDB" id="A0A2S7IEJ3"/>
<reference evidence="4" key="1">
    <citation type="submission" date="2018-02" db="EMBL/GenBank/DDBJ databases">
        <title>Genome sequencing of Solimonas sp. HR-BB.</title>
        <authorList>
            <person name="Lee Y."/>
            <person name="Jeon C.O."/>
        </authorList>
    </citation>
    <scope>NUCLEOTIDE SEQUENCE [LARGE SCALE GENOMIC DNA]</scope>
    <source>
        <strain evidence="4">HR-U</strain>
    </source>
</reference>
<dbReference type="InterPro" id="IPR021314">
    <property type="entry name" value="DUF2911"/>
</dbReference>
<evidence type="ECO:0000313" key="4">
    <source>
        <dbReference type="Proteomes" id="UP000239590"/>
    </source>
</evidence>
<name>A0A2S7IEJ3_9BACT</name>
<protein>
    <recommendedName>
        <fullName evidence="5">DUF2911 domain-containing protein</fullName>
    </recommendedName>
</protein>
<dbReference type="Proteomes" id="UP000239590">
    <property type="component" value="Unassembled WGS sequence"/>
</dbReference>
<accession>A0A2S7IEJ3</accession>
<evidence type="ECO:0000256" key="1">
    <source>
        <dbReference type="SAM" id="MobiDB-lite"/>
    </source>
</evidence>
<keyword evidence="4" id="KW-1185">Reference proteome</keyword>
<evidence type="ECO:0008006" key="5">
    <source>
        <dbReference type="Google" id="ProtNLM"/>
    </source>
</evidence>
<dbReference type="Pfam" id="PF11138">
    <property type="entry name" value="DUF2911"/>
    <property type="match status" value="1"/>
</dbReference>
<organism evidence="3 4">
    <name type="scientific">Siphonobacter curvatus</name>
    <dbReference type="NCBI Taxonomy" id="2094562"/>
    <lineage>
        <taxon>Bacteria</taxon>
        <taxon>Pseudomonadati</taxon>
        <taxon>Bacteroidota</taxon>
        <taxon>Cytophagia</taxon>
        <taxon>Cytophagales</taxon>
        <taxon>Cytophagaceae</taxon>
        <taxon>Siphonobacter</taxon>
    </lineage>
</organism>
<evidence type="ECO:0000313" key="3">
    <source>
        <dbReference type="EMBL" id="PQA53182.1"/>
    </source>
</evidence>